<sequence>MAKIKKYTTLDVKTLVGIGFCQPKFYKASVWRKAKKLMDEVLCPNQLAEPYDFGRGKGKYNSEKDIKDCIKETTEILKKEGMLELHDNQFVIVDLKGKTSDEYSRTLDADTLRIAKTVEMLGNNEVDVDVEVFDADTAELPEGLNWVPLDSYICFSHVYKLY</sequence>
<evidence type="ECO:0000313" key="1">
    <source>
        <dbReference type="EMBL" id="MDP2565834.1"/>
    </source>
</evidence>
<accession>A0ABT9FGC2</accession>
<comment type="caution">
    <text evidence="1">The sequence shown here is derived from an EMBL/GenBank/DDBJ whole genome shotgun (WGS) entry which is preliminary data.</text>
</comment>
<reference evidence="1" key="1">
    <citation type="submission" date="2023-07" db="EMBL/GenBank/DDBJ databases">
        <title>Genome content predicts the carbon catabolic preferences of heterotrophic bacteria.</title>
        <authorList>
            <person name="Gralka M."/>
        </authorList>
    </citation>
    <scope>NUCLEOTIDE SEQUENCE</scope>
    <source>
        <strain evidence="1">4G09</strain>
    </source>
</reference>
<dbReference type="EMBL" id="JAUYVT010000014">
    <property type="protein sequence ID" value="MDP2565834.1"/>
    <property type="molecule type" value="Genomic_DNA"/>
</dbReference>
<dbReference type="RefSeq" id="WP_305472584.1">
    <property type="nucleotide sequence ID" value="NZ_JAUYVT010000014.1"/>
</dbReference>
<organism evidence="1 2">
    <name type="scientific">Pseudoalteromonas marina</name>
    <dbReference type="NCBI Taxonomy" id="267375"/>
    <lineage>
        <taxon>Bacteria</taxon>
        <taxon>Pseudomonadati</taxon>
        <taxon>Pseudomonadota</taxon>
        <taxon>Gammaproteobacteria</taxon>
        <taxon>Alteromonadales</taxon>
        <taxon>Pseudoalteromonadaceae</taxon>
        <taxon>Pseudoalteromonas</taxon>
    </lineage>
</organism>
<gene>
    <name evidence="1" type="ORF">Q8W34_14400</name>
</gene>
<keyword evidence="2" id="KW-1185">Reference proteome</keyword>
<evidence type="ECO:0000313" key="2">
    <source>
        <dbReference type="Proteomes" id="UP001177212"/>
    </source>
</evidence>
<protein>
    <submittedName>
        <fullName evidence="1">Uncharacterized protein</fullName>
    </submittedName>
</protein>
<proteinExistence type="predicted"/>
<name>A0ABT9FGC2_9GAMM</name>
<dbReference type="Proteomes" id="UP001177212">
    <property type="component" value="Unassembled WGS sequence"/>
</dbReference>